<keyword evidence="3" id="KW-1185">Reference proteome</keyword>
<name>A0ABX9SK69_9GAMM</name>
<dbReference type="PROSITE" id="PS50943">
    <property type="entry name" value="HTH_CROC1"/>
    <property type="match status" value="1"/>
</dbReference>
<evidence type="ECO:0000259" key="1">
    <source>
        <dbReference type="PROSITE" id="PS50943"/>
    </source>
</evidence>
<reference evidence="2 3" key="1">
    <citation type="submission" date="2018-10" db="EMBL/GenBank/DDBJ databases">
        <title>Genomic Encyclopedia of Archaeal and Bacterial Type Strains, Phase II (KMG-II): from individual species to whole genera.</title>
        <authorList>
            <person name="Goeker M."/>
        </authorList>
    </citation>
    <scope>NUCLEOTIDE SEQUENCE [LARGE SCALE GENOMIC DNA]</scope>
    <source>
        <strain evidence="2 3">DSM 15149</strain>
    </source>
</reference>
<protein>
    <submittedName>
        <fullName evidence="2">Helix-turn-helix protein</fullName>
    </submittedName>
</protein>
<dbReference type="InterPro" id="IPR009241">
    <property type="entry name" value="HigB-like"/>
</dbReference>
<dbReference type="SUPFAM" id="SSF47413">
    <property type="entry name" value="lambda repressor-like DNA-binding domains"/>
    <property type="match status" value="1"/>
</dbReference>
<organism evidence="2 3">
    <name type="scientific">Photorhabdus asymbiotica</name>
    <dbReference type="NCBI Taxonomy" id="291112"/>
    <lineage>
        <taxon>Bacteria</taxon>
        <taxon>Pseudomonadati</taxon>
        <taxon>Pseudomonadota</taxon>
        <taxon>Gammaproteobacteria</taxon>
        <taxon>Enterobacterales</taxon>
        <taxon>Morganellaceae</taxon>
        <taxon>Photorhabdus</taxon>
    </lineage>
</organism>
<proteinExistence type="predicted"/>
<accession>A0ABX9SK69</accession>
<dbReference type="Pfam" id="PF05973">
    <property type="entry name" value="Gp49"/>
    <property type="match status" value="1"/>
</dbReference>
<dbReference type="Gene3D" id="1.10.260.40">
    <property type="entry name" value="lambda repressor-like DNA-binding domains"/>
    <property type="match status" value="1"/>
</dbReference>
<dbReference type="EMBL" id="RBLJ01000005">
    <property type="protein sequence ID" value="RKS54514.1"/>
    <property type="molecule type" value="Genomic_DNA"/>
</dbReference>
<dbReference type="Pfam" id="PF01381">
    <property type="entry name" value="HTH_3"/>
    <property type="match status" value="1"/>
</dbReference>
<sequence length="133" mass="14744">MFELIFHPEAQQEILDLDSAMQGKAFAALDKLESQGNQLRYPHTDIIQDGLFELRAGKKDITRTFFAFAKEELQKLLADMRRRAGINSTQVAERMGITQPAVSKLEKNASKASISTLERYAAACGASIKIVIG</sequence>
<gene>
    <name evidence="2" type="ORF">BDD30_4089</name>
</gene>
<dbReference type="RefSeq" id="WP_012776422.1">
    <property type="nucleotide sequence ID" value="NC_012962.1"/>
</dbReference>
<dbReference type="SMART" id="SM00530">
    <property type="entry name" value="HTH_XRE"/>
    <property type="match status" value="1"/>
</dbReference>
<dbReference type="Proteomes" id="UP000280955">
    <property type="component" value="Unassembled WGS sequence"/>
</dbReference>
<evidence type="ECO:0000313" key="2">
    <source>
        <dbReference type="EMBL" id="RKS54514.1"/>
    </source>
</evidence>
<evidence type="ECO:0000313" key="3">
    <source>
        <dbReference type="Proteomes" id="UP000280955"/>
    </source>
</evidence>
<dbReference type="InterPro" id="IPR001387">
    <property type="entry name" value="Cro/C1-type_HTH"/>
</dbReference>
<feature type="domain" description="HTH cro/C1-type" evidence="1">
    <location>
        <begin position="77"/>
        <end position="131"/>
    </location>
</feature>
<dbReference type="InterPro" id="IPR010982">
    <property type="entry name" value="Lambda_DNA-bd_dom_sf"/>
</dbReference>
<dbReference type="CDD" id="cd00093">
    <property type="entry name" value="HTH_XRE"/>
    <property type="match status" value="1"/>
</dbReference>
<comment type="caution">
    <text evidence="2">The sequence shown here is derived from an EMBL/GenBank/DDBJ whole genome shotgun (WGS) entry which is preliminary data.</text>
</comment>